<protein>
    <submittedName>
        <fullName evidence="1">Uncharacterized protein</fullName>
    </submittedName>
</protein>
<dbReference type="AlphaFoldDB" id="A0A059CIV3"/>
<dbReference type="Gramene" id="KCW78317">
    <property type="protein sequence ID" value="KCW78317"/>
    <property type="gene ID" value="EUGRSUZ_D02496"/>
</dbReference>
<accession>A0A059CIV3</accession>
<organism evidence="1">
    <name type="scientific">Eucalyptus grandis</name>
    <name type="common">Flooded gum</name>
    <dbReference type="NCBI Taxonomy" id="71139"/>
    <lineage>
        <taxon>Eukaryota</taxon>
        <taxon>Viridiplantae</taxon>
        <taxon>Streptophyta</taxon>
        <taxon>Embryophyta</taxon>
        <taxon>Tracheophyta</taxon>
        <taxon>Spermatophyta</taxon>
        <taxon>Magnoliopsida</taxon>
        <taxon>eudicotyledons</taxon>
        <taxon>Gunneridae</taxon>
        <taxon>Pentapetalae</taxon>
        <taxon>rosids</taxon>
        <taxon>malvids</taxon>
        <taxon>Myrtales</taxon>
        <taxon>Myrtaceae</taxon>
        <taxon>Myrtoideae</taxon>
        <taxon>Eucalypteae</taxon>
        <taxon>Eucalyptus</taxon>
    </lineage>
</organism>
<reference evidence="1" key="1">
    <citation type="submission" date="2013-07" db="EMBL/GenBank/DDBJ databases">
        <title>The genome of Eucalyptus grandis.</title>
        <authorList>
            <person name="Schmutz J."/>
            <person name="Hayes R."/>
            <person name="Myburg A."/>
            <person name="Tuskan G."/>
            <person name="Grattapaglia D."/>
            <person name="Rokhsar D.S."/>
        </authorList>
    </citation>
    <scope>NUCLEOTIDE SEQUENCE</scope>
    <source>
        <tissue evidence="1">Leaf extractions</tissue>
    </source>
</reference>
<dbReference type="InParanoid" id="A0A059CIV3"/>
<evidence type="ECO:0000313" key="1">
    <source>
        <dbReference type="EMBL" id="KCW78317.1"/>
    </source>
</evidence>
<sequence length="73" mass="8546">MSVFAFLLIIVFTKPKKMYSAVDFETCGLAGEFVYVVIAFLESMYARNYNINKRTKDEKRKEIIRTRHAAVYV</sequence>
<dbReference type="EMBL" id="KK198756">
    <property type="protein sequence ID" value="KCW78317.1"/>
    <property type="molecule type" value="Genomic_DNA"/>
</dbReference>
<gene>
    <name evidence="1" type="ORF">EUGRSUZ_D02496</name>
</gene>
<name>A0A059CIV3_EUCGR</name>
<proteinExistence type="predicted"/>